<accession>I3Y000</accession>
<protein>
    <submittedName>
        <fullName evidence="10">ABC-2 type transporter</fullName>
    </submittedName>
</protein>
<dbReference type="RefSeq" id="WP_014770387.1">
    <property type="nucleotide sequence ID" value="NC_018002.1"/>
</dbReference>
<evidence type="ECO:0000256" key="7">
    <source>
        <dbReference type="ARBA" id="ARBA00023136"/>
    </source>
</evidence>
<evidence type="ECO:0000313" key="10">
    <source>
        <dbReference type="EMBL" id="AFL69524.1"/>
    </source>
</evidence>
<feature type="transmembrane region" description="Helical" evidence="8">
    <location>
        <begin position="189"/>
        <end position="209"/>
    </location>
</feature>
<dbReference type="InterPro" id="IPR013525">
    <property type="entry name" value="ABC2_TM"/>
</dbReference>
<keyword evidence="5 8" id="KW-0812">Transmembrane</keyword>
<organism evidence="10 11">
    <name type="scientific">Sulfurospirillum barnesii (strain ATCC 700032 / DSM 10660 / SES-3)</name>
    <dbReference type="NCBI Taxonomy" id="760154"/>
    <lineage>
        <taxon>Bacteria</taxon>
        <taxon>Pseudomonadati</taxon>
        <taxon>Campylobacterota</taxon>
        <taxon>Epsilonproteobacteria</taxon>
        <taxon>Campylobacterales</taxon>
        <taxon>Sulfurospirillaceae</taxon>
        <taxon>Sulfurospirillum</taxon>
    </lineage>
</organism>
<dbReference type="InterPro" id="IPR051449">
    <property type="entry name" value="ABC-2_transporter_component"/>
</dbReference>
<dbReference type="GO" id="GO:0140359">
    <property type="term" value="F:ABC-type transporter activity"/>
    <property type="evidence" value="ECO:0007669"/>
    <property type="project" value="InterPro"/>
</dbReference>
<proteinExistence type="inferred from homology"/>
<dbReference type="eggNOG" id="COG0842">
    <property type="taxonomic scope" value="Bacteria"/>
</dbReference>
<sequence>MLYHTLKKEFLLILRNQHALIVLFVMPTLFIIIMSLALQNTYANKYDVKLNIGVQSESNASAFGAFMDKLNQNQFFNFRLIENDTIIEEVLSNKTYDFILSMTPNFMENIVKNEEASIKIISRSDVAYQQVAFLKQFLSLKMAEMVIENFSTVLNLKSATQARFEEKITHTYVLKDNHPTQITSVQHSVPSWLIFSMFFILIPISNTFINEKNFGTMDKLRSMNIPLSGVMIGKFIPYFVMNQLQVFCMLLVGMYLLPLLGGDALVIQGSLFLLMLISAVVSIAAISFALSIATISNSSEMATILGGTSNIMLSALGGIMVPKIVMPKLMQDISELSPMSWALDSFLEVIVNGGSFGDIQHALFKLLAFALCFFSLAYLMLKYRRD</sequence>
<gene>
    <name evidence="10" type="ordered locus">Sulba_2249</name>
</gene>
<evidence type="ECO:0000256" key="6">
    <source>
        <dbReference type="ARBA" id="ARBA00022989"/>
    </source>
</evidence>
<keyword evidence="6 8" id="KW-1133">Transmembrane helix</keyword>
<feature type="transmembrane region" description="Helical" evidence="8">
    <location>
        <begin position="269"/>
        <end position="290"/>
    </location>
</feature>
<dbReference type="PANTHER" id="PTHR30294:SF38">
    <property type="entry name" value="TRANSPORT PERMEASE PROTEIN"/>
    <property type="match status" value="1"/>
</dbReference>
<feature type="transmembrane region" description="Helical" evidence="8">
    <location>
        <begin position="362"/>
        <end position="381"/>
    </location>
</feature>
<feature type="domain" description="ABC transmembrane type-2" evidence="9">
    <location>
        <begin position="140"/>
        <end position="384"/>
    </location>
</feature>
<keyword evidence="4" id="KW-1003">Cell membrane</keyword>
<evidence type="ECO:0000256" key="1">
    <source>
        <dbReference type="ARBA" id="ARBA00004651"/>
    </source>
</evidence>
<keyword evidence="3" id="KW-0813">Transport</keyword>
<reference evidence="10 11" key="1">
    <citation type="submission" date="2012-06" db="EMBL/GenBank/DDBJ databases">
        <title>Complete sequence of Sulfurospirillum barnesii SES-3.</title>
        <authorList>
            <consortium name="US DOE Joint Genome Institute"/>
            <person name="Lucas S."/>
            <person name="Han J."/>
            <person name="Lapidus A."/>
            <person name="Cheng J.-F."/>
            <person name="Goodwin L."/>
            <person name="Pitluck S."/>
            <person name="Peters L."/>
            <person name="Ovchinnikova G."/>
            <person name="Lu M."/>
            <person name="Detter J.C."/>
            <person name="Han C."/>
            <person name="Tapia R."/>
            <person name="Land M."/>
            <person name="Hauser L."/>
            <person name="Kyrpides N."/>
            <person name="Ivanova N."/>
            <person name="Pagani I."/>
            <person name="Stolz J."/>
            <person name="Arkin A."/>
            <person name="Dehal P."/>
            <person name="Oremland R."/>
            <person name="Saltikov C."/>
            <person name="Basu P."/>
            <person name="Hollibaugh J."/>
            <person name="Newman D."/>
            <person name="Stolyar S."/>
            <person name="Hazen T."/>
            <person name="Woyke T."/>
        </authorList>
    </citation>
    <scope>NUCLEOTIDE SEQUENCE [LARGE SCALE GENOMIC DNA]</scope>
    <source>
        <strain evidence="11">ATCC 700032 / DSM 10660 / SES-3</strain>
    </source>
</reference>
<feature type="transmembrane region" description="Helical" evidence="8">
    <location>
        <begin position="230"/>
        <end position="257"/>
    </location>
</feature>
<evidence type="ECO:0000256" key="3">
    <source>
        <dbReference type="ARBA" id="ARBA00022448"/>
    </source>
</evidence>
<dbReference type="Proteomes" id="UP000006176">
    <property type="component" value="Chromosome"/>
</dbReference>
<evidence type="ECO:0000256" key="4">
    <source>
        <dbReference type="ARBA" id="ARBA00022475"/>
    </source>
</evidence>
<keyword evidence="7 8" id="KW-0472">Membrane</keyword>
<evidence type="ECO:0000259" key="9">
    <source>
        <dbReference type="PROSITE" id="PS51012"/>
    </source>
</evidence>
<dbReference type="OrthoDB" id="266913at2"/>
<dbReference type="PATRIC" id="fig|760154.4.peg.2252"/>
<dbReference type="PANTHER" id="PTHR30294">
    <property type="entry name" value="MEMBRANE COMPONENT OF ABC TRANSPORTER YHHJ-RELATED"/>
    <property type="match status" value="1"/>
</dbReference>
<dbReference type="PROSITE" id="PS51012">
    <property type="entry name" value="ABC_TM2"/>
    <property type="match status" value="1"/>
</dbReference>
<dbReference type="EMBL" id="CP003333">
    <property type="protein sequence ID" value="AFL69524.1"/>
    <property type="molecule type" value="Genomic_DNA"/>
</dbReference>
<dbReference type="STRING" id="760154.Sulba_2249"/>
<keyword evidence="11" id="KW-1185">Reference proteome</keyword>
<evidence type="ECO:0000256" key="2">
    <source>
        <dbReference type="ARBA" id="ARBA00007783"/>
    </source>
</evidence>
<dbReference type="HOGENOM" id="CLU_039483_0_1_7"/>
<comment type="similarity">
    <text evidence="2">Belongs to the ABC-2 integral membrane protein family.</text>
</comment>
<evidence type="ECO:0000313" key="11">
    <source>
        <dbReference type="Proteomes" id="UP000006176"/>
    </source>
</evidence>
<feature type="transmembrane region" description="Helical" evidence="8">
    <location>
        <begin position="20"/>
        <end position="38"/>
    </location>
</feature>
<name>I3Y000_SULBS</name>
<dbReference type="KEGG" id="sba:Sulba_2249"/>
<comment type="subcellular location">
    <subcellularLocation>
        <location evidence="1">Cell membrane</location>
        <topology evidence="1">Multi-pass membrane protein</topology>
    </subcellularLocation>
</comment>
<feature type="transmembrane region" description="Helical" evidence="8">
    <location>
        <begin position="302"/>
        <end position="321"/>
    </location>
</feature>
<dbReference type="Pfam" id="PF12698">
    <property type="entry name" value="ABC2_membrane_3"/>
    <property type="match status" value="1"/>
</dbReference>
<dbReference type="InterPro" id="IPR047817">
    <property type="entry name" value="ABC2_TM_bact-type"/>
</dbReference>
<dbReference type="AlphaFoldDB" id="I3Y000"/>
<evidence type="ECO:0000256" key="5">
    <source>
        <dbReference type="ARBA" id="ARBA00022692"/>
    </source>
</evidence>
<dbReference type="GO" id="GO:0005886">
    <property type="term" value="C:plasma membrane"/>
    <property type="evidence" value="ECO:0007669"/>
    <property type="project" value="UniProtKB-SubCell"/>
</dbReference>
<evidence type="ECO:0000256" key="8">
    <source>
        <dbReference type="SAM" id="Phobius"/>
    </source>
</evidence>